<evidence type="ECO:0000313" key="3">
    <source>
        <dbReference type="Proteomes" id="UP000683360"/>
    </source>
</evidence>
<dbReference type="InterPro" id="IPR001258">
    <property type="entry name" value="NHL_repeat"/>
</dbReference>
<organism evidence="2 3">
    <name type="scientific">Mytilus edulis</name>
    <name type="common">Blue mussel</name>
    <dbReference type="NCBI Taxonomy" id="6550"/>
    <lineage>
        <taxon>Eukaryota</taxon>
        <taxon>Metazoa</taxon>
        <taxon>Spiralia</taxon>
        <taxon>Lophotrochozoa</taxon>
        <taxon>Mollusca</taxon>
        <taxon>Bivalvia</taxon>
        <taxon>Autobranchia</taxon>
        <taxon>Pteriomorphia</taxon>
        <taxon>Mytilida</taxon>
        <taxon>Mytiloidea</taxon>
        <taxon>Mytilidae</taxon>
        <taxon>Mytilinae</taxon>
        <taxon>Mytilus</taxon>
    </lineage>
</organism>
<keyword evidence="3" id="KW-1185">Reference proteome</keyword>
<dbReference type="AlphaFoldDB" id="A0A8S3TCV9"/>
<gene>
    <name evidence="2" type="ORF">MEDL_41643</name>
</gene>
<evidence type="ECO:0000256" key="1">
    <source>
        <dbReference type="ARBA" id="ARBA00022737"/>
    </source>
</evidence>
<dbReference type="SUPFAM" id="SSF101898">
    <property type="entry name" value="NHL repeat"/>
    <property type="match status" value="1"/>
</dbReference>
<dbReference type="Proteomes" id="UP000683360">
    <property type="component" value="Unassembled WGS sequence"/>
</dbReference>
<dbReference type="Gene3D" id="2.120.10.30">
    <property type="entry name" value="TolB, C-terminal domain"/>
    <property type="match status" value="1"/>
</dbReference>
<proteinExistence type="predicted"/>
<comment type="caution">
    <text evidence="2">The sequence shown here is derived from an EMBL/GenBank/DDBJ whole genome shotgun (WGS) entry which is preliminary data.</text>
</comment>
<evidence type="ECO:0000313" key="2">
    <source>
        <dbReference type="EMBL" id="CAG2228701.1"/>
    </source>
</evidence>
<dbReference type="EMBL" id="CAJPWZ010002000">
    <property type="protein sequence ID" value="CAG2228701.1"/>
    <property type="molecule type" value="Genomic_DNA"/>
</dbReference>
<dbReference type="InterPro" id="IPR011042">
    <property type="entry name" value="6-blade_b-propeller_TolB-like"/>
</dbReference>
<dbReference type="Pfam" id="PF01436">
    <property type="entry name" value="NHL"/>
    <property type="match status" value="1"/>
</dbReference>
<sequence length="285" mass="31546">MSLPNLGSLTVANASITSLDFQSQLHLVRKRKGNIVCLDSFNFDDIGCAVGSGCFITGGKLLFTNFDGKNSLHILDRNGLGLIIIELDGYPMDVATYNSTIVLVTIRYRGIQIINVDTNMCGRYIYLGHFYAIQCENRNIWTSTGEATIYRIDIEGHLLQSFNVDFVARQIALNITGEHMFYSALTSDKIYTLSKSKDAKQALFYTCLDKNTFHGLAVDCNGKILIADTNSNCIRSISEDGKNVETILSIDDGISKPDHLQFNSTTNELLVLSVAKGSIQIYKLI</sequence>
<name>A0A8S3TCV9_MYTED</name>
<keyword evidence="1" id="KW-0677">Repeat</keyword>
<protein>
    <submittedName>
        <fullName evidence="2">TRIM2_3</fullName>
    </submittedName>
</protein>
<dbReference type="OrthoDB" id="10366440at2759"/>
<accession>A0A8S3TCV9</accession>
<reference evidence="2" key="1">
    <citation type="submission" date="2021-03" db="EMBL/GenBank/DDBJ databases">
        <authorList>
            <person name="Bekaert M."/>
        </authorList>
    </citation>
    <scope>NUCLEOTIDE SEQUENCE</scope>
</reference>